<evidence type="ECO:0000259" key="1">
    <source>
        <dbReference type="Pfam" id="PF08885"/>
    </source>
</evidence>
<reference evidence="2 3" key="1">
    <citation type="submission" date="2020-04" db="EMBL/GenBank/DDBJ databases">
        <title>Description of novel Gluconacetobacter.</title>
        <authorList>
            <person name="Sombolestani A."/>
        </authorList>
    </citation>
    <scope>NUCLEOTIDE SEQUENCE [LARGE SCALE GENOMIC DNA]</scope>
    <source>
        <strain evidence="2 3">LMG 27725</strain>
    </source>
</reference>
<gene>
    <name evidence="2" type="ORF">HLH29_08335</name>
</gene>
<dbReference type="InterPro" id="IPR014982">
    <property type="entry name" value="GSCFA"/>
</dbReference>
<protein>
    <submittedName>
        <fullName evidence="2">GSCFA domain-containing protein</fullName>
    </submittedName>
</protein>
<organism evidence="2 3">
    <name type="scientific">Gluconacetobacter tumulicola</name>
    <dbReference type="NCBI Taxonomy" id="1017177"/>
    <lineage>
        <taxon>Bacteria</taxon>
        <taxon>Pseudomonadati</taxon>
        <taxon>Pseudomonadota</taxon>
        <taxon>Alphaproteobacteria</taxon>
        <taxon>Acetobacterales</taxon>
        <taxon>Acetobacteraceae</taxon>
        <taxon>Gluconacetobacter</taxon>
    </lineage>
</organism>
<evidence type="ECO:0000313" key="3">
    <source>
        <dbReference type="Proteomes" id="UP000525623"/>
    </source>
</evidence>
<dbReference type="EMBL" id="JABEQL010000009">
    <property type="protein sequence ID" value="MBB2179179.1"/>
    <property type="molecule type" value="Genomic_DNA"/>
</dbReference>
<sequence>MSNPYANLKDYQFWRRSISRMPAHLIDPVINTRFTISRDMKIVTSGSCFAQHISRRISEIGFNYYVPESGLDLPESERKRRNFGVFSARYGNIYTPAQLNQLFDEIYSERKNINTAWMRPDRRFIDPYRQQIEPDAFETAEDVVSSRVEHLRYVKDAFENCDVFVFTLGLTEAWISLVDNAVFPLAPGVVGGTFDPEKFKFINFNVEQTAFDMESFLSKLKSVNPNVKCILTVSPVPLIATYEDKHVLTSTTYSKSVLRVVAEMMTHKFDWVDYFPSYEIITGGYSAGNYYEEDFREINSIGVSHAMRCFLKNYIEGGQTENEHIFGAEIKYGESIVICDEAVLASARQ</sequence>
<accession>A0A7W4JDR1</accession>
<dbReference type="Pfam" id="PF08885">
    <property type="entry name" value="GSCFA"/>
    <property type="match status" value="1"/>
</dbReference>
<dbReference type="RefSeq" id="WP_182965708.1">
    <property type="nucleotide sequence ID" value="NZ_BAABGC010000010.1"/>
</dbReference>
<dbReference type="AlphaFoldDB" id="A0A7W4JDR1"/>
<comment type="caution">
    <text evidence="2">The sequence shown here is derived from an EMBL/GenBank/DDBJ whole genome shotgun (WGS) entry which is preliminary data.</text>
</comment>
<name>A0A7W4JDR1_9PROT</name>
<evidence type="ECO:0000313" key="2">
    <source>
        <dbReference type="EMBL" id="MBB2179179.1"/>
    </source>
</evidence>
<dbReference type="Proteomes" id="UP000525623">
    <property type="component" value="Unassembled WGS sequence"/>
</dbReference>
<feature type="domain" description="GSCFA" evidence="1">
    <location>
        <begin position="41"/>
        <end position="310"/>
    </location>
</feature>
<keyword evidence="3" id="KW-1185">Reference proteome</keyword>
<proteinExistence type="predicted"/>